<evidence type="ECO:0000256" key="1">
    <source>
        <dbReference type="ARBA" id="ARBA00005213"/>
    </source>
</evidence>
<dbReference type="Pfam" id="PF19420">
    <property type="entry name" value="DDAH_eukar"/>
    <property type="match status" value="1"/>
</dbReference>
<name>A0A1X6ZKJ0_9RHOB</name>
<dbReference type="Gene3D" id="3.75.10.10">
    <property type="entry name" value="L-arginine/glycine Amidinotransferase, Chain A"/>
    <property type="match status" value="1"/>
</dbReference>
<proteinExistence type="predicted"/>
<sequence length="337" mass="37434">MGAFEPKRRDLYSATIKHFGSESEPAFEHPDRQTRLWGRHWGCDNDVGKLRAVLMHRPGSEFDVIDPSKFIQETGTFGDVDKGWYWQSHEIPDLSELQDQHDALSDLLKREGVEVISLQGVESGRFKSIYTRDSCIAVKGGAIVTRLAPRMRHGEELPVTRALADIGMPILRTLHGTAMAEGGSFAWLNPETAVIGRGIRINDEACKQIADVLRVQGAELIVIDLCGYDIHIDGHFLMIDTDLALVWPGGLPFTFLEQLRAMGIQTVEITEEDNAWIINGLAIAPRRVVMPKGMSTATRQKLEKLGVEILEIDYGRVQLNGGGIHCSTSPLVRDSIN</sequence>
<protein>
    <recommendedName>
        <fullName evidence="2">arginine deiminase</fullName>
        <ecNumber evidence="2">3.5.3.6</ecNumber>
    </recommendedName>
</protein>
<accession>A0A1X6ZKJ0</accession>
<comment type="catalytic activity">
    <reaction evidence="3">
        <text>L-arginine + H2O = L-citrulline + NH4(+)</text>
        <dbReference type="Rhea" id="RHEA:19597"/>
        <dbReference type="ChEBI" id="CHEBI:15377"/>
        <dbReference type="ChEBI" id="CHEBI:28938"/>
        <dbReference type="ChEBI" id="CHEBI:32682"/>
        <dbReference type="ChEBI" id="CHEBI:57743"/>
        <dbReference type="EC" id="3.5.3.6"/>
    </reaction>
</comment>
<reference evidence="4 5" key="1">
    <citation type="submission" date="2017-03" db="EMBL/GenBank/DDBJ databases">
        <authorList>
            <person name="Afonso C.L."/>
            <person name="Miller P.J."/>
            <person name="Scott M.A."/>
            <person name="Spackman E."/>
            <person name="Goraichik I."/>
            <person name="Dimitrov K.M."/>
            <person name="Suarez D.L."/>
            <person name="Swayne D.E."/>
        </authorList>
    </citation>
    <scope>NUCLEOTIDE SEQUENCE [LARGE SCALE GENOMIC DNA]</scope>
    <source>
        <strain evidence="4 5">CECT 7450</strain>
    </source>
</reference>
<evidence type="ECO:0000256" key="2">
    <source>
        <dbReference type="ARBA" id="ARBA00012171"/>
    </source>
</evidence>
<keyword evidence="5" id="KW-1185">Reference proteome</keyword>
<dbReference type="Proteomes" id="UP000193061">
    <property type="component" value="Unassembled WGS sequence"/>
</dbReference>
<evidence type="ECO:0000256" key="3">
    <source>
        <dbReference type="ARBA" id="ARBA00049429"/>
    </source>
</evidence>
<dbReference type="EMBL" id="FWFX01000008">
    <property type="protein sequence ID" value="SLN53463.1"/>
    <property type="molecule type" value="Genomic_DNA"/>
</dbReference>
<dbReference type="EC" id="3.5.3.6" evidence="2"/>
<dbReference type="PANTHER" id="PTHR47271:SF2">
    <property type="entry name" value="ARGININE DEIMINASE"/>
    <property type="match status" value="1"/>
</dbReference>
<dbReference type="GO" id="GO:0016990">
    <property type="term" value="F:arginine deiminase activity"/>
    <property type="evidence" value="ECO:0007669"/>
    <property type="project" value="UniProtKB-EC"/>
</dbReference>
<dbReference type="GO" id="GO:0019546">
    <property type="term" value="P:L-arginine deiminase pathway"/>
    <property type="evidence" value="ECO:0007669"/>
    <property type="project" value="TreeGrafter"/>
</dbReference>
<evidence type="ECO:0000313" key="4">
    <source>
        <dbReference type="EMBL" id="SLN53463.1"/>
    </source>
</evidence>
<gene>
    <name evidence="4" type="ORF">ROA7450_02734</name>
</gene>
<dbReference type="PANTHER" id="PTHR47271">
    <property type="entry name" value="ARGININE DEIMINASE"/>
    <property type="match status" value="1"/>
</dbReference>
<dbReference type="AlphaFoldDB" id="A0A1X6ZKJ0"/>
<dbReference type="SUPFAM" id="SSF55909">
    <property type="entry name" value="Pentein"/>
    <property type="match status" value="1"/>
</dbReference>
<keyword evidence="4" id="KW-0378">Hydrolase</keyword>
<comment type="pathway">
    <text evidence="1">Amino-acid degradation; L-arginine degradation via ADI pathway; carbamoyl phosphate from L-arginine: step 1/2.</text>
</comment>
<organism evidence="4 5">
    <name type="scientific">Roseovarius albus</name>
    <dbReference type="NCBI Taxonomy" id="1247867"/>
    <lineage>
        <taxon>Bacteria</taxon>
        <taxon>Pseudomonadati</taxon>
        <taxon>Pseudomonadota</taxon>
        <taxon>Alphaproteobacteria</taxon>
        <taxon>Rhodobacterales</taxon>
        <taxon>Roseobacteraceae</taxon>
        <taxon>Roseovarius</taxon>
    </lineage>
</organism>
<dbReference type="OrthoDB" id="9807502at2"/>
<evidence type="ECO:0000313" key="5">
    <source>
        <dbReference type="Proteomes" id="UP000193061"/>
    </source>
</evidence>